<feature type="signal peptide" evidence="1">
    <location>
        <begin position="1"/>
        <end position="19"/>
    </location>
</feature>
<keyword evidence="3" id="KW-1185">Reference proteome</keyword>
<proteinExistence type="predicted"/>
<organism evidence="2 3">
    <name type="scientific">Pinibacter aurantiacus</name>
    <dbReference type="NCBI Taxonomy" id="2851599"/>
    <lineage>
        <taxon>Bacteria</taxon>
        <taxon>Pseudomonadati</taxon>
        <taxon>Bacteroidota</taxon>
        <taxon>Chitinophagia</taxon>
        <taxon>Chitinophagales</taxon>
        <taxon>Chitinophagaceae</taxon>
        <taxon>Pinibacter</taxon>
    </lineage>
</organism>
<evidence type="ECO:0000313" key="2">
    <source>
        <dbReference type="EMBL" id="MBV4357076.1"/>
    </source>
</evidence>
<feature type="chain" id="PRO_5039655974" evidence="1">
    <location>
        <begin position="20"/>
        <end position="159"/>
    </location>
</feature>
<keyword evidence="1" id="KW-0732">Signal</keyword>
<protein>
    <submittedName>
        <fullName evidence="2">Lipocalin family protein</fullName>
    </submittedName>
</protein>
<name>A0A9E2W7Q4_9BACT</name>
<evidence type="ECO:0000256" key="1">
    <source>
        <dbReference type="SAM" id="SignalP"/>
    </source>
</evidence>
<sequence length="159" mass="17442">MTRFTKKAAMFILSVAVMAGCKKDDNKNSSKSKTELLTSGSWKQTSIYFTPAVDWDLDGHTENEVINLYPPCSKDDLLTFKTNGTAVSDEGASKCDPSDPQVIETTNWKFSDNETKIMIGDPGAEETAQLLELSSTVLKVKITMVEAGVTYTETLTFGH</sequence>
<gene>
    <name evidence="2" type="ORF">KTO63_07970</name>
</gene>
<reference evidence="2" key="1">
    <citation type="submission" date="2021-06" db="EMBL/GenBank/DDBJ databases">
        <authorList>
            <person name="Huq M.A."/>
        </authorList>
    </citation>
    <scope>NUCLEOTIDE SEQUENCE</scope>
    <source>
        <strain evidence="2">MAH-26</strain>
    </source>
</reference>
<comment type="caution">
    <text evidence="2">The sequence shown here is derived from an EMBL/GenBank/DDBJ whole genome shotgun (WGS) entry which is preliminary data.</text>
</comment>
<evidence type="ECO:0000313" key="3">
    <source>
        <dbReference type="Proteomes" id="UP000812270"/>
    </source>
</evidence>
<dbReference type="RefSeq" id="WP_217790695.1">
    <property type="nucleotide sequence ID" value="NZ_JAHSPG010000003.1"/>
</dbReference>
<dbReference type="AlphaFoldDB" id="A0A9E2W7Q4"/>
<dbReference type="Proteomes" id="UP000812270">
    <property type="component" value="Unassembled WGS sequence"/>
</dbReference>
<dbReference type="EMBL" id="JAHSPG010000003">
    <property type="protein sequence ID" value="MBV4357076.1"/>
    <property type="molecule type" value="Genomic_DNA"/>
</dbReference>
<dbReference type="PROSITE" id="PS51257">
    <property type="entry name" value="PROKAR_LIPOPROTEIN"/>
    <property type="match status" value="1"/>
</dbReference>
<accession>A0A9E2W7Q4</accession>